<dbReference type="SUPFAM" id="SSF51735">
    <property type="entry name" value="NAD(P)-binding Rossmann-fold domains"/>
    <property type="match status" value="1"/>
</dbReference>
<dbReference type="InterPro" id="IPR002364">
    <property type="entry name" value="Quin_OxRdtase/zeta-crystal_CS"/>
</dbReference>
<dbReference type="Pfam" id="PF08240">
    <property type="entry name" value="ADH_N"/>
    <property type="match status" value="1"/>
</dbReference>
<dbReference type="InterPro" id="IPR020843">
    <property type="entry name" value="ER"/>
</dbReference>
<dbReference type="Pfam" id="PF00107">
    <property type="entry name" value="ADH_zinc_N"/>
    <property type="match status" value="1"/>
</dbReference>
<protein>
    <recommendedName>
        <fullName evidence="2">Enoyl reductase (ER) domain-containing protein</fullName>
    </recommendedName>
</protein>
<dbReference type="InterPro" id="IPR013149">
    <property type="entry name" value="ADH-like_C"/>
</dbReference>
<dbReference type="AlphaFoldDB" id="A0AAD5Q734"/>
<dbReference type="Gene3D" id="3.90.180.10">
    <property type="entry name" value="Medium-chain alcohol dehydrogenases, catalytic domain"/>
    <property type="match status" value="1"/>
</dbReference>
<dbReference type="PROSITE" id="PS01162">
    <property type="entry name" value="QOR_ZETA_CRYSTAL"/>
    <property type="match status" value="1"/>
</dbReference>
<evidence type="ECO:0000259" key="2">
    <source>
        <dbReference type="SMART" id="SM00829"/>
    </source>
</evidence>
<dbReference type="GO" id="GO:0008270">
    <property type="term" value="F:zinc ion binding"/>
    <property type="evidence" value="ECO:0007669"/>
    <property type="project" value="InterPro"/>
</dbReference>
<keyword evidence="1" id="KW-0560">Oxidoreductase</keyword>
<feature type="domain" description="Enoyl reductase (ER)" evidence="2">
    <location>
        <begin position="14"/>
        <end position="330"/>
    </location>
</feature>
<dbReference type="SUPFAM" id="SSF50129">
    <property type="entry name" value="GroES-like"/>
    <property type="match status" value="1"/>
</dbReference>
<dbReference type="GO" id="GO:0016491">
    <property type="term" value="F:oxidoreductase activity"/>
    <property type="evidence" value="ECO:0007669"/>
    <property type="project" value="UniProtKB-KW"/>
</dbReference>
<dbReference type="Proteomes" id="UP001209570">
    <property type="component" value="Unassembled WGS sequence"/>
</dbReference>
<evidence type="ECO:0000256" key="1">
    <source>
        <dbReference type="ARBA" id="ARBA00023002"/>
    </source>
</evidence>
<dbReference type="InterPro" id="IPR011032">
    <property type="entry name" value="GroES-like_sf"/>
</dbReference>
<evidence type="ECO:0000313" key="3">
    <source>
        <dbReference type="EMBL" id="KAJ0393883.1"/>
    </source>
</evidence>
<gene>
    <name evidence="3" type="ORF">P43SY_007251</name>
</gene>
<accession>A0AAD5Q734</accession>
<evidence type="ECO:0000313" key="4">
    <source>
        <dbReference type="Proteomes" id="UP001209570"/>
    </source>
</evidence>
<organism evidence="3 4">
    <name type="scientific">Pythium insidiosum</name>
    <name type="common">Pythiosis disease agent</name>
    <dbReference type="NCBI Taxonomy" id="114742"/>
    <lineage>
        <taxon>Eukaryota</taxon>
        <taxon>Sar</taxon>
        <taxon>Stramenopiles</taxon>
        <taxon>Oomycota</taxon>
        <taxon>Peronosporomycetes</taxon>
        <taxon>Pythiales</taxon>
        <taxon>Pythiaceae</taxon>
        <taxon>Pythium</taxon>
    </lineage>
</organism>
<keyword evidence="4" id="KW-1185">Reference proteome</keyword>
<reference evidence="3" key="1">
    <citation type="submission" date="2021-12" db="EMBL/GenBank/DDBJ databases">
        <title>Prjna785345.</title>
        <authorList>
            <person name="Rujirawat T."/>
            <person name="Krajaejun T."/>
        </authorList>
    </citation>
    <scope>NUCLEOTIDE SEQUENCE</scope>
    <source>
        <strain evidence="3">Pi057C3</strain>
    </source>
</reference>
<name>A0AAD5Q734_PYTIN</name>
<proteinExistence type="predicted"/>
<dbReference type="GO" id="GO:0005739">
    <property type="term" value="C:mitochondrion"/>
    <property type="evidence" value="ECO:0007669"/>
    <property type="project" value="TreeGrafter"/>
</dbReference>
<dbReference type="InterPro" id="IPR013154">
    <property type="entry name" value="ADH-like_N"/>
</dbReference>
<dbReference type="Gene3D" id="3.40.50.720">
    <property type="entry name" value="NAD(P)-binding Rossmann-like Domain"/>
    <property type="match status" value="1"/>
</dbReference>
<dbReference type="EMBL" id="JAKCXM010000453">
    <property type="protein sequence ID" value="KAJ0393883.1"/>
    <property type="molecule type" value="Genomic_DNA"/>
</dbReference>
<comment type="caution">
    <text evidence="3">The sequence shown here is derived from an EMBL/GenBank/DDBJ whole genome shotgun (WGS) entry which is preliminary data.</text>
</comment>
<dbReference type="InterPro" id="IPR036291">
    <property type="entry name" value="NAD(P)-bd_dom_sf"/>
</dbReference>
<dbReference type="PANTHER" id="PTHR43677:SF3">
    <property type="entry name" value="PROSTAGLANDIN REDUCTASE 3"/>
    <property type="match status" value="1"/>
</dbReference>
<sequence length="333" mass="35596">MPSFKRYEVHTLSTDFRQATRLVEEPELPAAAPGFVVVQNHYVGINATDINATNGAYTPSPPPFGCGFDGVGVVVAVGDGVATVRVGEAVAYRKLGAFAEYVDVDATHVIPVPTPAKEVLPLLVCGASASIALDVVGQMKSNETVLVTAAAGGTGQFVVQLAKLAGNHVIGTTSSDEKAEVLKQLGCDRVINYNKENVADVLRTEYPNGIDLVFETIGGEMFKVAVDNIALHGRVILFGFISNYADGGKSDPLRFMEVGPTLLQRSASVRGFISGNHREHFATHMKKLMTLIQDGKLTPGVDAKVFQGLEQIPLAIDYLYERKNIGKLVVKLA</sequence>
<dbReference type="FunFam" id="3.40.50.720:FF:000121">
    <property type="entry name" value="Prostaglandin reductase 2"/>
    <property type="match status" value="1"/>
</dbReference>
<dbReference type="SMART" id="SM00829">
    <property type="entry name" value="PKS_ER"/>
    <property type="match status" value="1"/>
</dbReference>
<dbReference type="InterPro" id="IPR051397">
    <property type="entry name" value="Zn-ADH-like_protein"/>
</dbReference>
<dbReference type="PANTHER" id="PTHR43677">
    <property type="entry name" value="SHORT-CHAIN DEHYDROGENASE/REDUCTASE"/>
    <property type="match status" value="1"/>
</dbReference>